<sequence>MYLRMNVSAVVAGGATMSSVREDGSQKRISTVVRRTIPIAHLVWSCSEGDAFVSNTSILSTIQSK</sequence>
<proteinExistence type="predicted"/>
<dbReference type="AlphaFoldDB" id="A0A914RG37"/>
<organism evidence="1 2">
    <name type="scientific">Parascaris equorum</name>
    <name type="common">Equine roundworm</name>
    <dbReference type="NCBI Taxonomy" id="6256"/>
    <lineage>
        <taxon>Eukaryota</taxon>
        <taxon>Metazoa</taxon>
        <taxon>Ecdysozoa</taxon>
        <taxon>Nematoda</taxon>
        <taxon>Chromadorea</taxon>
        <taxon>Rhabditida</taxon>
        <taxon>Spirurina</taxon>
        <taxon>Ascaridomorpha</taxon>
        <taxon>Ascaridoidea</taxon>
        <taxon>Ascarididae</taxon>
        <taxon>Parascaris</taxon>
    </lineage>
</organism>
<dbReference type="WBParaSite" id="PEQ_0000546301-mRNA-1">
    <property type="protein sequence ID" value="PEQ_0000546301-mRNA-1"/>
    <property type="gene ID" value="PEQ_0000546301"/>
</dbReference>
<reference evidence="2" key="1">
    <citation type="submission" date="2022-11" db="UniProtKB">
        <authorList>
            <consortium name="WormBaseParasite"/>
        </authorList>
    </citation>
    <scope>IDENTIFICATION</scope>
</reference>
<evidence type="ECO:0000313" key="1">
    <source>
        <dbReference type="Proteomes" id="UP000887564"/>
    </source>
</evidence>
<keyword evidence="1" id="KW-1185">Reference proteome</keyword>
<name>A0A914RG37_PAREQ</name>
<protein>
    <submittedName>
        <fullName evidence="2">Uncharacterized protein</fullName>
    </submittedName>
</protein>
<evidence type="ECO:0000313" key="2">
    <source>
        <dbReference type="WBParaSite" id="PEQ_0000546301-mRNA-1"/>
    </source>
</evidence>
<dbReference type="Proteomes" id="UP000887564">
    <property type="component" value="Unplaced"/>
</dbReference>
<accession>A0A914RG37</accession>